<gene>
    <name evidence="2" type="ORF">CONCODRAFT_161043</name>
</gene>
<sequence length="64" mass="7667">MVDACIFHGLAYLAYYLATYSILMISYYSFNINLLNNRRYNLIIIFTKFLEKFKLSLTDLNNRK</sequence>
<keyword evidence="1" id="KW-1133">Transmembrane helix</keyword>
<keyword evidence="3" id="KW-1185">Reference proteome</keyword>
<protein>
    <submittedName>
        <fullName evidence="2">Uncharacterized protein</fullName>
    </submittedName>
</protein>
<dbReference type="AlphaFoldDB" id="A0A137P5Y1"/>
<name>A0A137P5Y1_CONC2</name>
<proteinExistence type="predicted"/>
<dbReference type="Proteomes" id="UP000070444">
    <property type="component" value="Unassembled WGS sequence"/>
</dbReference>
<evidence type="ECO:0000313" key="2">
    <source>
        <dbReference type="EMBL" id="KXN70415.1"/>
    </source>
</evidence>
<accession>A0A137P5Y1</accession>
<keyword evidence="1" id="KW-0472">Membrane</keyword>
<evidence type="ECO:0000313" key="3">
    <source>
        <dbReference type="Proteomes" id="UP000070444"/>
    </source>
</evidence>
<organism evidence="2 3">
    <name type="scientific">Conidiobolus coronatus (strain ATCC 28846 / CBS 209.66 / NRRL 28638)</name>
    <name type="common">Delacroixia coronata</name>
    <dbReference type="NCBI Taxonomy" id="796925"/>
    <lineage>
        <taxon>Eukaryota</taxon>
        <taxon>Fungi</taxon>
        <taxon>Fungi incertae sedis</taxon>
        <taxon>Zoopagomycota</taxon>
        <taxon>Entomophthoromycotina</taxon>
        <taxon>Entomophthoromycetes</taxon>
        <taxon>Entomophthorales</taxon>
        <taxon>Ancylistaceae</taxon>
        <taxon>Conidiobolus</taxon>
    </lineage>
</organism>
<dbReference type="EMBL" id="KQ964503">
    <property type="protein sequence ID" value="KXN70415.1"/>
    <property type="molecule type" value="Genomic_DNA"/>
</dbReference>
<keyword evidence="1" id="KW-0812">Transmembrane</keyword>
<reference evidence="2 3" key="1">
    <citation type="journal article" date="2015" name="Genome Biol. Evol.">
        <title>Phylogenomic analyses indicate that early fungi evolved digesting cell walls of algal ancestors of land plants.</title>
        <authorList>
            <person name="Chang Y."/>
            <person name="Wang S."/>
            <person name="Sekimoto S."/>
            <person name="Aerts A.L."/>
            <person name="Choi C."/>
            <person name="Clum A."/>
            <person name="LaButti K.M."/>
            <person name="Lindquist E.A."/>
            <person name="Yee Ngan C."/>
            <person name="Ohm R.A."/>
            <person name="Salamov A.A."/>
            <person name="Grigoriev I.V."/>
            <person name="Spatafora J.W."/>
            <person name="Berbee M.L."/>
        </authorList>
    </citation>
    <scope>NUCLEOTIDE SEQUENCE [LARGE SCALE GENOMIC DNA]</scope>
    <source>
        <strain evidence="2 3">NRRL 28638</strain>
    </source>
</reference>
<feature type="transmembrane region" description="Helical" evidence="1">
    <location>
        <begin position="6"/>
        <end position="30"/>
    </location>
</feature>
<evidence type="ECO:0000256" key="1">
    <source>
        <dbReference type="SAM" id="Phobius"/>
    </source>
</evidence>